<organism evidence="1 2">
    <name type="scientific">Micromonospora endolithica</name>
    <dbReference type="NCBI Taxonomy" id="230091"/>
    <lineage>
        <taxon>Bacteria</taxon>
        <taxon>Bacillati</taxon>
        <taxon>Actinomycetota</taxon>
        <taxon>Actinomycetes</taxon>
        <taxon>Micromonosporales</taxon>
        <taxon>Micromonosporaceae</taxon>
        <taxon>Micromonospora</taxon>
    </lineage>
</organism>
<name>A0A3A9ZUD4_9ACTN</name>
<evidence type="ECO:0000313" key="2">
    <source>
        <dbReference type="Proteomes" id="UP000281726"/>
    </source>
</evidence>
<dbReference type="EMBL" id="RBAK01000001">
    <property type="protein sequence ID" value="RKN51156.1"/>
    <property type="molecule type" value="Genomic_DNA"/>
</dbReference>
<gene>
    <name evidence="1" type="ORF">D7223_05465</name>
</gene>
<protein>
    <submittedName>
        <fullName evidence="1">Uncharacterized protein</fullName>
    </submittedName>
</protein>
<reference evidence="1 2" key="1">
    <citation type="journal article" date="2004" name="Syst. Appl. Microbiol.">
        <title>Cryptoendolithic actinomycetes from antarctic sandstone rock samples: Micromonospora endolithica sp. nov. and two isolates related to Micromonospora coerulea Jensen 1932.</title>
        <authorList>
            <person name="Hirsch P."/>
            <person name="Mevs U."/>
            <person name="Kroppenstedt R.M."/>
            <person name="Schumann P."/>
            <person name="Stackebrandt E."/>
        </authorList>
    </citation>
    <scope>NUCLEOTIDE SEQUENCE [LARGE SCALE GENOMIC DNA]</scope>
    <source>
        <strain evidence="1 2">JCM 12677</strain>
    </source>
</reference>
<comment type="caution">
    <text evidence="1">The sequence shown here is derived from an EMBL/GenBank/DDBJ whole genome shotgun (WGS) entry which is preliminary data.</text>
</comment>
<proteinExistence type="predicted"/>
<dbReference type="Proteomes" id="UP000281726">
    <property type="component" value="Unassembled WGS sequence"/>
</dbReference>
<accession>A0A3A9ZUD4</accession>
<evidence type="ECO:0000313" key="1">
    <source>
        <dbReference type="EMBL" id="RKN51156.1"/>
    </source>
</evidence>
<keyword evidence="2" id="KW-1185">Reference proteome</keyword>
<sequence>MHGLAQRITAVRPDQINAGASYGELAWVWGQGSALYGDTWPRRLWCSEAEVVAWAGPFLPRQVRRNDGSITDVTGTSLS</sequence>
<dbReference type="AlphaFoldDB" id="A0A3A9ZUD4"/>